<organism evidence="8 9">
    <name type="scientific">Candidatus Nealsonbacteria bacterium CG23_combo_of_CG06-09_8_20_14_all_39_25</name>
    <dbReference type="NCBI Taxonomy" id="1974723"/>
    <lineage>
        <taxon>Bacteria</taxon>
        <taxon>Candidatus Nealsoniibacteriota</taxon>
    </lineage>
</organism>
<dbReference type="SUPFAM" id="SSF88659">
    <property type="entry name" value="Sigma3 and sigma4 domains of RNA polymerase sigma factors"/>
    <property type="match status" value="1"/>
</dbReference>
<dbReference type="InterPro" id="IPR013249">
    <property type="entry name" value="RNA_pol_sigma70_r4_t2"/>
</dbReference>
<evidence type="ECO:0000313" key="9">
    <source>
        <dbReference type="Proteomes" id="UP000229054"/>
    </source>
</evidence>
<keyword evidence="3" id="KW-0731">Sigma factor</keyword>
<dbReference type="InterPro" id="IPR039425">
    <property type="entry name" value="RNA_pol_sigma-70-like"/>
</dbReference>
<evidence type="ECO:0000259" key="7">
    <source>
        <dbReference type="Pfam" id="PF08281"/>
    </source>
</evidence>
<dbReference type="AlphaFoldDB" id="A0A2G9YT03"/>
<dbReference type="Gene3D" id="1.10.10.10">
    <property type="entry name" value="Winged helix-like DNA-binding domain superfamily/Winged helix DNA-binding domain"/>
    <property type="match status" value="1"/>
</dbReference>
<evidence type="ECO:0008006" key="10">
    <source>
        <dbReference type="Google" id="ProtNLM"/>
    </source>
</evidence>
<name>A0A2G9YT03_9BACT</name>
<dbReference type="Gene3D" id="1.10.1740.10">
    <property type="match status" value="1"/>
</dbReference>
<evidence type="ECO:0000313" key="8">
    <source>
        <dbReference type="EMBL" id="PIP22374.1"/>
    </source>
</evidence>
<dbReference type="Proteomes" id="UP000229054">
    <property type="component" value="Unassembled WGS sequence"/>
</dbReference>
<dbReference type="InterPro" id="IPR007627">
    <property type="entry name" value="RNA_pol_sigma70_r2"/>
</dbReference>
<dbReference type="InterPro" id="IPR036388">
    <property type="entry name" value="WH-like_DNA-bd_sf"/>
</dbReference>
<reference evidence="8 9" key="1">
    <citation type="submission" date="2017-09" db="EMBL/GenBank/DDBJ databases">
        <title>Depth-based differentiation of microbial function through sediment-hosted aquifers and enrichment of novel symbionts in the deep terrestrial subsurface.</title>
        <authorList>
            <person name="Probst A.J."/>
            <person name="Ladd B."/>
            <person name="Jarett J.K."/>
            <person name="Geller-Mcgrath D.E."/>
            <person name="Sieber C.M."/>
            <person name="Emerson J.B."/>
            <person name="Anantharaman K."/>
            <person name="Thomas B.C."/>
            <person name="Malmstrom R."/>
            <person name="Stieglmeier M."/>
            <person name="Klingl A."/>
            <person name="Woyke T."/>
            <person name="Ryan C.M."/>
            <person name="Banfield J.F."/>
        </authorList>
    </citation>
    <scope>NUCLEOTIDE SEQUENCE [LARGE SCALE GENOMIC DNA]</scope>
    <source>
        <strain evidence="8">CG23_combo_of_CG06-09_8_20_14_all_39_25</strain>
    </source>
</reference>
<dbReference type="InterPro" id="IPR013324">
    <property type="entry name" value="RNA_pol_sigma_r3/r4-like"/>
</dbReference>
<comment type="caution">
    <text evidence="8">The sequence shown here is derived from an EMBL/GenBank/DDBJ whole genome shotgun (WGS) entry which is preliminary data.</text>
</comment>
<evidence type="ECO:0000256" key="2">
    <source>
        <dbReference type="ARBA" id="ARBA00023015"/>
    </source>
</evidence>
<dbReference type="NCBIfam" id="TIGR02937">
    <property type="entry name" value="sigma70-ECF"/>
    <property type="match status" value="1"/>
</dbReference>
<dbReference type="InterPro" id="IPR014284">
    <property type="entry name" value="RNA_pol_sigma-70_dom"/>
</dbReference>
<dbReference type="InterPro" id="IPR013325">
    <property type="entry name" value="RNA_pol_sigma_r2"/>
</dbReference>
<dbReference type="EMBL" id="PCRN01000041">
    <property type="protein sequence ID" value="PIP22374.1"/>
    <property type="molecule type" value="Genomic_DNA"/>
</dbReference>
<dbReference type="SUPFAM" id="SSF88946">
    <property type="entry name" value="Sigma2 domain of RNA polymerase sigma factors"/>
    <property type="match status" value="1"/>
</dbReference>
<proteinExistence type="inferred from homology"/>
<dbReference type="GO" id="GO:0016987">
    <property type="term" value="F:sigma factor activity"/>
    <property type="evidence" value="ECO:0007669"/>
    <property type="project" value="UniProtKB-KW"/>
</dbReference>
<evidence type="ECO:0000256" key="5">
    <source>
        <dbReference type="ARBA" id="ARBA00023163"/>
    </source>
</evidence>
<dbReference type="PANTHER" id="PTHR43133:SF52">
    <property type="entry name" value="ECF RNA POLYMERASE SIGMA FACTOR SIGL"/>
    <property type="match status" value="1"/>
</dbReference>
<dbReference type="PANTHER" id="PTHR43133">
    <property type="entry name" value="RNA POLYMERASE ECF-TYPE SIGMA FACTO"/>
    <property type="match status" value="1"/>
</dbReference>
<keyword evidence="5" id="KW-0804">Transcription</keyword>
<keyword evidence="2" id="KW-0805">Transcription regulation</keyword>
<feature type="domain" description="RNA polymerase sigma-70 region 2" evidence="6">
    <location>
        <begin position="14"/>
        <end position="80"/>
    </location>
</feature>
<dbReference type="GO" id="GO:0003677">
    <property type="term" value="F:DNA binding"/>
    <property type="evidence" value="ECO:0007669"/>
    <property type="project" value="UniProtKB-KW"/>
</dbReference>
<sequence length="170" mass="20033">MSNNSQKNQFFSEIYNKYIDKIYRFVYLKVSSETIAQDLTSETFTRFWYQIYLDKKIKNPSAFLYQIARNLVIDFYRKEEAVNLVPIENCKEMSDPHANLEEKASVLSDMEVVRTALVNLKEDYQNVIIWRYLDDLSIPEIAKVMEKSEGTVRVTLHRALKTLRIAMNQG</sequence>
<evidence type="ECO:0000259" key="6">
    <source>
        <dbReference type="Pfam" id="PF04542"/>
    </source>
</evidence>
<comment type="similarity">
    <text evidence="1">Belongs to the sigma-70 factor family. ECF subfamily.</text>
</comment>
<evidence type="ECO:0000256" key="1">
    <source>
        <dbReference type="ARBA" id="ARBA00010641"/>
    </source>
</evidence>
<feature type="domain" description="RNA polymerase sigma factor 70 region 4 type 2" evidence="7">
    <location>
        <begin position="112"/>
        <end position="163"/>
    </location>
</feature>
<dbReference type="CDD" id="cd06171">
    <property type="entry name" value="Sigma70_r4"/>
    <property type="match status" value="1"/>
</dbReference>
<dbReference type="Pfam" id="PF08281">
    <property type="entry name" value="Sigma70_r4_2"/>
    <property type="match status" value="1"/>
</dbReference>
<keyword evidence="4" id="KW-0238">DNA-binding</keyword>
<dbReference type="Pfam" id="PF04542">
    <property type="entry name" value="Sigma70_r2"/>
    <property type="match status" value="1"/>
</dbReference>
<dbReference type="GO" id="GO:0006352">
    <property type="term" value="P:DNA-templated transcription initiation"/>
    <property type="evidence" value="ECO:0007669"/>
    <property type="project" value="InterPro"/>
</dbReference>
<evidence type="ECO:0000256" key="4">
    <source>
        <dbReference type="ARBA" id="ARBA00023125"/>
    </source>
</evidence>
<evidence type="ECO:0000256" key="3">
    <source>
        <dbReference type="ARBA" id="ARBA00023082"/>
    </source>
</evidence>
<gene>
    <name evidence="8" type="ORF">COX38_00950</name>
</gene>
<protein>
    <recommendedName>
        <fullName evidence="10">RNA polymerase subunit sigma-24</fullName>
    </recommendedName>
</protein>
<accession>A0A2G9YT03</accession>